<feature type="domain" description="Tyr recombinase" evidence="6">
    <location>
        <begin position="112"/>
        <end position="295"/>
    </location>
</feature>
<evidence type="ECO:0000259" key="7">
    <source>
        <dbReference type="PROSITE" id="PS51900"/>
    </source>
</evidence>
<evidence type="ECO:0000256" key="5">
    <source>
        <dbReference type="PROSITE-ProRule" id="PRU01248"/>
    </source>
</evidence>
<dbReference type="InterPro" id="IPR050090">
    <property type="entry name" value="Tyrosine_recombinase_XerCD"/>
</dbReference>
<feature type="domain" description="Core-binding (CB)" evidence="7">
    <location>
        <begin position="1"/>
        <end position="91"/>
    </location>
</feature>
<dbReference type="GO" id="GO:0006310">
    <property type="term" value="P:DNA recombination"/>
    <property type="evidence" value="ECO:0007669"/>
    <property type="project" value="UniProtKB-KW"/>
</dbReference>
<dbReference type="CDD" id="cd00397">
    <property type="entry name" value="DNA_BRE_C"/>
    <property type="match status" value="1"/>
</dbReference>
<dbReference type="Pfam" id="PF13495">
    <property type="entry name" value="Phage_int_SAM_4"/>
    <property type="match status" value="1"/>
</dbReference>
<keyword evidence="2" id="KW-0229">DNA integration</keyword>
<dbReference type="Pfam" id="PF00589">
    <property type="entry name" value="Phage_integrase"/>
    <property type="match status" value="1"/>
</dbReference>
<dbReference type="InterPro" id="IPR004107">
    <property type="entry name" value="Integrase_SAM-like_N"/>
</dbReference>
<dbReference type="InterPro" id="IPR002104">
    <property type="entry name" value="Integrase_catalytic"/>
</dbReference>
<reference evidence="8" key="1">
    <citation type="submission" date="2016-03" db="EMBL/GenBank/DDBJ databases">
        <authorList>
            <person name="Ploux O."/>
        </authorList>
    </citation>
    <scope>NUCLEOTIDE SEQUENCE</scope>
    <source>
        <strain evidence="8">UC10</strain>
    </source>
</reference>
<dbReference type="AlphaFoldDB" id="A0A1Y5NWW4"/>
<gene>
    <name evidence="8" type="ORF">MHPYR_10379</name>
</gene>
<sequence>MGVAEHLLDLAAEVPTWKRALRAQGKSDATLSTYGLGVERFLRWCTDTGTPAELTKANVQAWLADLLDSGLQATSATTWLGGVKRFGAWLADEDLLPNNPIERLSPPKIATKVTESLTDDDLRQLLKTCQASKSLRDRRDEAIIRLMSETGLRANELVALELDDLDLNRQLATVTKGKGGKGRIVPYSPQVAAALDRYLRVRRARAHPGNTQLFIGAQAPGFSYYALAKTLRRRAADAGVAGFHVHKLRHTAATRWLRAGGSEGGLMAVAGWSSREMLDRYVRASAAERAADEARGLNLGDL</sequence>
<dbReference type="GO" id="GO:0003677">
    <property type="term" value="F:DNA binding"/>
    <property type="evidence" value="ECO:0007669"/>
    <property type="project" value="UniProtKB-UniRule"/>
</dbReference>
<name>A0A1Y5NWW4_9MYCO</name>
<keyword evidence="3 5" id="KW-0238">DNA-binding</keyword>
<keyword evidence="4" id="KW-0233">DNA recombination</keyword>
<accession>A0A1Y5NWW4</accession>
<dbReference type="PANTHER" id="PTHR30349">
    <property type="entry name" value="PHAGE INTEGRASE-RELATED"/>
    <property type="match status" value="1"/>
</dbReference>
<dbReference type="PANTHER" id="PTHR30349:SF41">
    <property type="entry name" value="INTEGRASE_RECOMBINASE PROTEIN MJ0367-RELATED"/>
    <property type="match status" value="1"/>
</dbReference>
<dbReference type="PROSITE" id="PS51898">
    <property type="entry name" value="TYR_RECOMBINASE"/>
    <property type="match status" value="1"/>
</dbReference>
<proteinExistence type="inferred from homology"/>
<dbReference type="InterPro" id="IPR011010">
    <property type="entry name" value="DNA_brk_join_enz"/>
</dbReference>
<protein>
    <submittedName>
        <fullName evidence="8">Phage integrase family protein</fullName>
    </submittedName>
</protein>
<dbReference type="PROSITE" id="PS51900">
    <property type="entry name" value="CB"/>
    <property type="match status" value="1"/>
</dbReference>
<evidence type="ECO:0000313" key="8">
    <source>
        <dbReference type="EMBL" id="SBS70916.1"/>
    </source>
</evidence>
<dbReference type="SUPFAM" id="SSF56349">
    <property type="entry name" value="DNA breaking-rejoining enzymes"/>
    <property type="match status" value="1"/>
</dbReference>
<dbReference type="InterPro" id="IPR044068">
    <property type="entry name" value="CB"/>
</dbReference>
<evidence type="ECO:0000256" key="3">
    <source>
        <dbReference type="ARBA" id="ARBA00023125"/>
    </source>
</evidence>
<dbReference type="Gene3D" id="1.10.150.130">
    <property type="match status" value="1"/>
</dbReference>
<dbReference type="InterPro" id="IPR013762">
    <property type="entry name" value="Integrase-like_cat_sf"/>
</dbReference>
<dbReference type="InterPro" id="IPR010998">
    <property type="entry name" value="Integrase_recombinase_N"/>
</dbReference>
<dbReference type="GO" id="GO:0015074">
    <property type="term" value="P:DNA integration"/>
    <property type="evidence" value="ECO:0007669"/>
    <property type="project" value="UniProtKB-KW"/>
</dbReference>
<evidence type="ECO:0000256" key="1">
    <source>
        <dbReference type="ARBA" id="ARBA00008857"/>
    </source>
</evidence>
<evidence type="ECO:0000256" key="2">
    <source>
        <dbReference type="ARBA" id="ARBA00022908"/>
    </source>
</evidence>
<dbReference type="Gene3D" id="1.10.443.10">
    <property type="entry name" value="Intergrase catalytic core"/>
    <property type="match status" value="1"/>
</dbReference>
<organism evidence="8">
    <name type="scientific">uncultured Mycobacterium sp</name>
    <dbReference type="NCBI Taxonomy" id="171292"/>
    <lineage>
        <taxon>Bacteria</taxon>
        <taxon>Bacillati</taxon>
        <taxon>Actinomycetota</taxon>
        <taxon>Actinomycetes</taxon>
        <taxon>Mycobacteriales</taxon>
        <taxon>Mycobacteriaceae</taxon>
        <taxon>Mycobacterium</taxon>
        <taxon>environmental samples</taxon>
    </lineage>
</organism>
<evidence type="ECO:0000256" key="4">
    <source>
        <dbReference type="ARBA" id="ARBA00023172"/>
    </source>
</evidence>
<comment type="similarity">
    <text evidence="1">Belongs to the 'phage' integrase family.</text>
</comment>
<dbReference type="EMBL" id="FLQS01000001">
    <property type="protein sequence ID" value="SBS70916.1"/>
    <property type="molecule type" value="Genomic_DNA"/>
</dbReference>
<evidence type="ECO:0000259" key="6">
    <source>
        <dbReference type="PROSITE" id="PS51898"/>
    </source>
</evidence>